<dbReference type="InterPro" id="IPR016152">
    <property type="entry name" value="PTrfase/Anion_transptr"/>
</dbReference>
<dbReference type="PROSITE" id="PS51094">
    <property type="entry name" value="PTS_EIIA_TYPE_2"/>
    <property type="match status" value="1"/>
</dbReference>
<reference evidence="2 3" key="1">
    <citation type="journal article" date="2010" name="Appl. Microbiol. Biotechnol.">
        <title>Genotypic diversity in Oenococcus oeni by high-density microarray comparative genome hybridization and whole genome sequencing.</title>
        <authorList>
            <person name="Borneman A.R."/>
            <person name="Bartowsky E.J."/>
            <person name="McCarthy J."/>
            <person name="Chambers P.J."/>
        </authorList>
    </citation>
    <scope>NUCLEOTIDE SEQUENCE [LARGE SCALE GENOMIC DNA]</scope>
    <source>
        <strain evidence="2 3">AWRIB429</strain>
    </source>
</reference>
<dbReference type="RefSeq" id="WP_002819295.1">
    <property type="nucleotide sequence ID" value="NZ_ACSE01000028.1"/>
</dbReference>
<organism evidence="2 3">
    <name type="scientific">Oenococcus oeni AWRIB429</name>
    <dbReference type="NCBI Taxonomy" id="655225"/>
    <lineage>
        <taxon>Bacteria</taxon>
        <taxon>Bacillati</taxon>
        <taxon>Bacillota</taxon>
        <taxon>Bacilli</taxon>
        <taxon>Lactobacillales</taxon>
        <taxon>Lactobacillaceae</taxon>
        <taxon>Oenococcus</taxon>
    </lineage>
</organism>
<proteinExistence type="predicted"/>
<dbReference type="Proteomes" id="UP000003075">
    <property type="component" value="Unassembled WGS sequence"/>
</dbReference>
<dbReference type="GeneID" id="76787175"/>
<gene>
    <name evidence="2" type="ORF">AWRIB429_1520</name>
</gene>
<dbReference type="CDD" id="cd00211">
    <property type="entry name" value="PTS_IIA_fru"/>
    <property type="match status" value="1"/>
</dbReference>
<dbReference type="PANTHER" id="PTHR47738:SF2">
    <property type="entry name" value="PTS SYSTEM FRUCTOSE-LIKE EIIA COMPONENT"/>
    <property type="match status" value="1"/>
</dbReference>
<dbReference type="Gene3D" id="3.40.930.10">
    <property type="entry name" value="Mannitol-specific EII, Chain A"/>
    <property type="match status" value="1"/>
</dbReference>
<evidence type="ECO:0000313" key="2">
    <source>
        <dbReference type="EMBL" id="EFD87945.1"/>
    </source>
</evidence>
<dbReference type="AlphaFoldDB" id="D3LAZ0"/>
<evidence type="ECO:0000313" key="3">
    <source>
        <dbReference type="Proteomes" id="UP000003075"/>
    </source>
</evidence>
<protein>
    <recommendedName>
        <fullName evidence="1">PTS EIIA type-2 domain-containing protein</fullName>
    </recommendedName>
</protein>
<dbReference type="InterPro" id="IPR051541">
    <property type="entry name" value="PTS_SugarTrans_NitroReg"/>
</dbReference>
<feature type="domain" description="PTS EIIA type-2" evidence="1">
    <location>
        <begin position="1"/>
        <end position="91"/>
    </location>
</feature>
<sequence length="95" mass="10281">MGAGIAIPHGKSKSVTRSAVAIAELSNPVVWQSLDNNPVKYVFLLAIPEGGDVEHLKLLSELAGILMDDDVRLKLKQSKSAKDIQAIFKDRGNEI</sequence>
<accession>D3LAZ0</accession>
<dbReference type="EMBL" id="ACSE01000028">
    <property type="protein sequence ID" value="EFD87945.1"/>
    <property type="molecule type" value="Genomic_DNA"/>
</dbReference>
<name>D3LAZ0_OENOE</name>
<dbReference type="InterPro" id="IPR002178">
    <property type="entry name" value="PTS_EIIA_type-2_dom"/>
</dbReference>
<comment type="caution">
    <text evidence="2">The sequence shown here is derived from an EMBL/GenBank/DDBJ whole genome shotgun (WGS) entry which is preliminary data.</text>
</comment>
<evidence type="ECO:0000259" key="1">
    <source>
        <dbReference type="PROSITE" id="PS51094"/>
    </source>
</evidence>
<dbReference type="Pfam" id="PF00359">
    <property type="entry name" value="PTS_EIIA_2"/>
    <property type="match status" value="1"/>
</dbReference>
<dbReference type="PANTHER" id="PTHR47738">
    <property type="entry name" value="PTS SYSTEM FRUCTOSE-LIKE EIIA COMPONENT-RELATED"/>
    <property type="match status" value="1"/>
</dbReference>
<dbReference type="SUPFAM" id="SSF55804">
    <property type="entry name" value="Phoshotransferase/anion transport protein"/>
    <property type="match status" value="1"/>
</dbReference>